<evidence type="ECO:0000313" key="2">
    <source>
        <dbReference type="Proteomes" id="UP000054350"/>
    </source>
</evidence>
<reference evidence="1 2" key="2">
    <citation type="submission" date="2009-11" db="EMBL/GenBank/DDBJ databases">
        <title>The Genome Sequence of Allomyces macrogynus strain ATCC 38327.</title>
        <authorList>
            <consortium name="The Broad Institute Genome Sequencing Platform"/>
            <person name="Russ C."/>
            <person name="Cuomo C."/>
            <person name="Shea T."/>
            <person name="Young S.K."/>
            <person name="Zeng Q."/>
            <person name="Koehrsen M."/>
            <person name="Haas B."/>
            <person name="Borodovsky M."/>
            <person name="Guigo R."/>
            <person name="Alvarado L."/>
            <person name="Berlin A."/>
            <person name="Borenstein D."/>
            <person name="Chen Z."/>
            <person name="Engels R."/>
            <person name="Freedman E."/>
            <person name="Gellesch M."/>
            <person name="Goldberg J."/>
            <person name="Griggs A."/>
            <person name="Gujja S."/>
            <person name="Heiman D."/>
            <person name="Hepburn T."/>
            <person name="Howarth C."/>
            <person name="Jen D."/>
            <person name="Larson L."/>
            <person name="Lewis B."/>
            <person name="Mehta T."/>
            <person name="Park D."/>
            <person name="Pearson M."/>
            <person name="Roberts A."/>
            <person name="Saif S."/>
            <person name="Shenoy N."/>
            <person name="Sisk P."/>
            <person name="Stolte C."/>
            <person name="Sykes S."/>
            <person name="Walk T."/>
            <person name="White J."/>
            <person name="Yandava C."/>
            <person name="Burger G."/>
            <person name="Gray M.W."/>
            <person name="Holland P.W.H."/>
            <person name="King N."/>
            <person name="Lang F.B.F."/>
            <person name="Roger A.J."/>
            <person name="Ruiz-Trillo I."/>
            <person name="Lander E."/>
            <person name="Nusbaum C."/>
        </authorList>
    </citation>
    <scope>NUCLEOTIDE SEQUENCE [LARGE SCALE GENOMIC DNA]</scope>
    <source>
        <strain evidence="1 2">ATCC 38327</strain>
    </source>
</reference>
<keyword evidence="2" id="KW-1185">Reference proteome</keyword>
<dbReference type="OrthoDB" id="5542230at2759"/>
<protein>
    <recommendedName>
        <fullName evidence="3">F-box domain-containing protein</fullName>
    </recommendedName>
</protein>
<dbReference type="SUPFAM" id="SSF52047">
    <property type="entry name" value="RNI-like"/>
    <property type="match status" value="1"/>
</dbReference>
<reference evidence="1 2" key="1">
    <citation type="submission" date="2009-11" db="EMBL/GenBank/DDBJ databases">
        <title>Annotation of Allomyces macrogynus ATCC 38327.</title>
        <authorList>
            <consortium name="The Broad Institute Genome Sequencing Platform"/>
            <person name="Russ C."/>
            <person name="Cuomo C."/>
            <person name="Burger G."/>
            <person name="Gray M.W."/>
            <person name="Holland P.W.H."/>
            <person name="King N."/>
            <person name="Lang F.B.F."/>
            <person name="Roger A.J."/>
            <person name="Ruiz-Trillo I."/>
            <person name="Young S.K."/>
            <person name="Zeng Q."/>
            <person name="Gargeya S."/>
            <person name="Fitzgerald M."/>
            <person name="Haas B."/>
            <person name="Abouelleil A."/>
            <person name="Alvarado L."/>
            <person name="Arachchi H.M."/>
            <person name="Berlin A."/>
            <person name="Chapman S.B."/>
            <person name="Gearin G."/>
            <person name="Goldberg J."/>
            <person name="Griggs A."/>
            <person name="Gujja S."/>
            <person name="Hansen M."/>
            <person name="Heiman D."/>
            <person name="Howarth C."/>
            <person name="Larimer J."/>
            <person name="Lui A."/>
            <person name="MacDonald P.J.P."/>
            <person name="McCowen C."/>
            <person name="Montmayeur A."/>
            <person name="Murphy C."/>
            <person name="Neiman D."/>
            <person name="Pearson M."/>
            <person name="Priest M."/>
            <person name="Roberts A."/>
            <person name="Saif S."/>
            <person name="Shea T."/>
            <person name="Sisk P."/>
            <person name="Stolte C."/>
            <person name="Sykes S."/>
            <person name="Wortman J."/>
            <person name="Nusbaum C."/>
            <person name="Birren B."/>
        </authorList>
    </citation>
    <scope>NUCLEOTIDE SEQUENCE [LARGE SCALE GENOMIC DNA]</scope>
    <source>
        <strain evidence="1 2">ATCC 38327</strain>
    </source>
</reference>
<proteinExistence type="predicted"/>
<evidence type="ECO:0008006" key="3">
    <source>
        <dbReference type="Google" id="ProtNLM"/>
    </source>
</evidence>
<gene>
    <name evidence="1" type="ORF">AMAG_06472</name>
</gene>
<dbReference type="Proteomes" id="UP000054350">
    <property type="component" value="Unassembled WGS sequence"/>
</dbReference>
<dbReference type="InterPro" id="IPR032675">
    <property type="entry name" value="LRR_dom_sf"/>
</dbReference>
<name>A0A0L0SGU0_ALLM3</name>
<dbReference type="AlphaFoldDB" id="A0A0L0SGU0"/>
<accession>A0A0L0SGU0</accession>
<evidence type="ECO:0000313" key="1">
    <source>
        <dbReference type="EMBL" id="KNE61664.1"/>
    </source>
</evidence>
<sequence length="593" mass="65825">MFINPRRSQPMHVEALPDVVLEALCHWIYVTTRSGRRTVLEFALTSPAVYATAVHVAVRRATYLVVLDDCNEWGKLNRNTVGAVGALGTFWSEPVPSDSPRPWYLVLPARTADRLRTNQAVIDASRKWTLLPVAPHQIRHCRIQCTEAERTGSFSVPPQQCQTLTVGSARHRWRPDLPPIPRIPSSVKRLVLHDFSPNRESIFADFLVGDGKLPRNLRSLSVIDSGERLAALLDMITLSLPRSLVEFRIDTYDEPKDRWVAIAQALAETLPELASLQYFSFGNGPPCAAARAVAALPNGGRLRELKVESTIDTVAEVMELRQLAQAMPDEVDQLEISIHMMVQDGDGEGEIEPVVEVLSRTPVTREHLCIVLEDYYISDRAKCFLTSLGPRLSSTLLSLDLSSCGPFLTSELAIALFPYLPPTLEALLLINNDLTMAHFAGVKSWPPRLRHLDLSGNCLDAVPVPVPPKLQYLGVAGNVAVHMFNNPTADHGVWVRALPSSLRTIEMYFGKAAVMQALLKHFPDRPDHWRLRIVSRDLRGGTWAESAGELGVPLDAMRAKFDMVDGKDLAEEGLLGIVGRLRWPDVTKIDEGE</sequence>
<dbReference type="VEuPathDB" id="FungiDB:AMAG_06472"/>
<dbReference type="Gene3D" id="3.80.10.10">
    <property type="entry name" value="Ribonuclease Inhibitor"/>
    <property type="match status" value="1"/>
</dbReference>
<organism evidence="1 2">
    <name type="scientific">Allomyces macrogynus (strain ATCC 38327)</name>
    <name type="common">Allomyces javanicus var. macrogynus</name>
    <dbReference type="NCBI Taxonomy" id="578462"/>
    <lineage>
        <taxon>Eukaryota</taxon>
        <taxon>Fungi</taxon>
        <taxon>Fungi incertae sedis</taxon>
        <taxon>Blastocladiomycota</taxon>
        <taxon>Blastocladiomycetes</taxon>
        <taxon>Blastocladiales</taxon>
        <taxon>Blastocladiaceae</taxon>
        <taxon>Allomyces</taxon>
    </lineage>
</organism>
<dbReference type="EMBL" id="GG745338">
    <property type="protein sequence ID" value="KNE61664.1"/>
    <property type="molecule type" value="Genomic_DNA"/>
</dbReference>